<feature type="signal peptide" evidence="2">
    <location>
        <begin position="1"/>
        <end position="29"/>
    </location>
</feature>
<feature type="compositionally biased region" description="Low complexity" evidence="1">
    <location>
        <begin position="105"/>
        <end position="116"/>
    </location>
</feature>
<evidence type="ECO:0000256" key="1">
    <source>
        <dbReference type="SAM" id="MobiDB-lite"/>
    </source>
</evidence>
<feature type="region of interest" description="Disordered" evidence="1">
    <location>
        <begin position="328"/>
        <end position="399"/>
    </location>
</feature>
<evidence type="ECO:0000313" key="3">
    <source>
        <dbReference type="EMBL" id="KLO05835.1"/>
    </source>
</evidence>
<accession>A0A0H2R242</accession>
<feature type="compositionally biased region" description="Basic and acidic residues" evidence="1">
    <location>
        <begin position="357"/>
        <end position="367"/>
    </location>
</feature>
<dbReference type="STRING" id="27342.A0A0H2R242"/>
<dbReference type="AlphaFoldDB" id="A0A0H2R242"/>
<gene>
    <name evidence="3" type="ORF">SCHPADRAFT_946592</name>
</gene>
<keyword evidence="2" id="KW-0732">Signal</keyword>
<dbReference type="InParanoid" id="A0A0H2R242"/>
<feature type="region of interest" description="Disordered" evidence="1">
    <location>
        <begin position="95"/>
        <end position="144"/>
    </location>
</feature>
<feature type="chain" id="PRO_5005201505" evidence="2">
    <location>
        <begin position="30"/>
        <end position="482"/>
    </location>
</feature>
<name>A0A0H2R242_9AGAM</name>
<keyword evidence="4" id="KW-1185">Reference proteome</keyword>
<dbReference type="EMBL" id="KQ086263">
    <property type="protein sequence ID" value="KLO05835.1"/>
    <property type="molecule type" value="Genomic_DNA"/>
</dbReference>
<reference evidence="3 4" key="1">
    <citation type="submission" date="2015-04" db="EMBL/GenBank/DDBJ databases">
        <title>Complete genome sequence of Schizopora paradoxa KUC8140, a cosmopolitan wood degrader in East Asia.</title>
        <authorList>
            <consortium name="DOE Joint Genome Institute"/>
            <person name="Min B."/>
            <person name="Park H."/>
            <person name="Jang Y."/>
            <person name="Kim J.-J."/>
            <person name="Kim K.H."/>
            <person name="Pangilinan J."/>
            <person name="Lipzen A."/>
            <person name="Riley R."/>
            <person name="Grigoriev I.V."/>
            <person name="Spatafora J.W."/>
            <person name="Choi I.-G."/>
        </authorList>
    </citation>
    <scope>NUCLEOTIDE SEQUENCE [LARGE SCALE GENOMIC DNA]</scope>
    <source>
        <strain evidence="3 4">KUC8140</strain>
    </source>
</reference>
<evidence type="ECO:0000256" key="2">
    <source>
        <dbReference type="SAM" id="SignalP"/>
    </source>
</evidence>
<feature type="compositionally biased region" description="Acidic residues" evidence="1">
    <location>
        <begin position="372"/>
        <end position="383"/>
    </location>
</feature>
<feature type="non-terminal residue" evidence="3">
    <location>
        <position position="482"/>
    </location>
</feature>
<evidence type="ECO:0000313" key="4">
    <source>
        <dbReference type="Proteomes" id="UP000053477"/>
    </source>
</evidence>
<organism evidence="3 4">
    <name type="scientific">Schizopora paradoxa</name>
    <dbReference type="NCBI Taxonomy" id="27342"/>
    <lineage>
        <taxon>Eukaryota</taxon>
        <taxon>Fungi</taxon>
        <taxon>Dikarya</taxon>
        <taxon>Basidiomycota</taxon>
        <taxon>Agaricomycotina</taxon>
        <taxon>Agaricomycetes</taxon>
        <taxon>Hymenochaetales</taxon>
        <taxon>Schizoporaceae</taxon>
        <taxon>Schizopora</taxon>
    </lineage>
</organism>
<proteinExistence type="predicted"/>
<sequence>MGSARILRNYTSIVDFFVVLAFITHNAHSSSTPSNWKWSSPSSTYHGATTYPTTALMGRPSKYKDANELREARKRQKREWYTNHRDIVNMRRCRKRRDVRCAAQPPTNSPSSLTSPSTPPPTHPMDRSSSPEEEDDVDWRNTSNLDTCASIPDALCREARAALRHAPQTNDVDRTFRYWKCFFSRFTRDGFIALARTILSDLTGMADDDHAKAHAYNELTKVLHDVENIVHTIPRNAMKSDPHGHGSTVKLAERLDRKMERLSDVLREMVYYRQDGVATLERAVQEGEVWFSLFIPSMPVSRRNVVSGRSSRAAVDDDSVSVARVVRGSIRSDPRKPTKKSQRFVKDTSPPPILRDSPSDAGRREVVGDDLAPADDGDPDNGLDDFMFGSGEPNADDMISDDDGEGDILPSFGPQLTLNDSEDEPINPDIVDFSQMDVGDLQEMDILQQWTAKRNVCLDELHRLDGFIGNAEDATCSRANCH</sequence>
<protein>
    <submittedName>
        <fullName evidence="3">Uncharacterized protein</fullName>
    </submittedName>
</protein>
<dbReference type="Proteomes" id="UP000053477">
    <property type="component" value="Unassembled WGS sequence"/>
</dbReference>